<proteinExistence type="inferred from homology"/>
<evidence type="ECO:0000256" key="11">
    <source>
        <dbReference type="ARBA" id="ARBA00041912"/>
    </source>
</evidence>
<dbReference type="InterPro" id="IPR001398">
    <property type="entry name" value="Macrophage_inhib_fac"/>
</dbReference>
<dbReference type="Pfam" id="PF01187">
    <property type="entry name" value="MIF"/>
    <property type="match status" value="2"/>
</dbReference>
<comment type="catalytic activity">
    <reaction evidence="7">
        <text>L-dopachrome = 5,6-dihydroxyindole-2-carboxylate</text>
        <dbReference type="Rhea" id="RHEA:13041"/>
        <dbReference type="ChEBI" id="CHEBI:16875"/>
        <dbReference type="ChEBI" id="CHEBI:57509"/>
        <dbReference type="EC" id="5.3.3.12"/>
    </reaction>
</comment>
<dbReference type="HOGENOM" id="CLU_1191975_0_0_1"/>
<evidence type="ECO:0000256" key="8">
    <source>
        <dbReference type="ARBA" id="ARBA00038932"/>
    </source>
</evidence>
<dbReference type="PANTHER" id="PTHR11954">
    <property type="entry name" value="D-DOPACHROME DECARBOXYLASE"/>
    <property type="match status" value="1"/>
</dbReference>
<dbReference type="InterPro" id="IPR014347">
    <property type="entry name" value="Tautomerase/MIF_sf"/>
</dbReference>
<evidence type="ECO:0000256" key="10">
    <source>
        <dbReference type="ARBA" id="ARBA00041631"/>
    </source>
</evidence>
<evidence type="ECO:0000256" key="7">
    <source>
        <dbReference type="ARBA" id="ARBA00036823"/>
    </source>
</evidence>
<dbReference type="PANTHER" id="PTHR11954:SF6">
    <property type="entry name" value="MACROPHAGE MIGRATION INHIBITORY FACTOR"/>
    <property type="match status" value="1"/>
</dbReference>
<dbReference type="SUPFAM" id="SSF55331">
    <property type="entry name" value="Tautomerase/MIF"/>
    <property type="match status" value="2"/>
</dbReference>
<dbReference type="GO" id="GO:0050178">
    <property type="term" value="F:phenylpyruvate tautomerase activity"/>
    <property type="evidence" value="ECO:0000318"/>
    <property type="project" value="GO_Central"/>
</dbReference>
<dbReference type="GO" id="GO:0004167">
    <property type="term" value="F:dopachrome isomerase activity"/>
    <property type="evidence" value="ECO:0007669"/>
    <property type="project" value="UniProtKB-EC"/>
</dbReference>
<dbReference type="EC" id="5.3.2.1" evidence="9"/>
<comment type="similarity">
    <text evidence="2">Belongs to the MIF family.</text>
</comment>
<dbReference type="VEuPathDB" id="FungiDB:KRP23_14555"/>
<dbReference type="STRING" id="164328.H3GQC4"/>
<evidence type="ECO:0000313" key="13">
    <source>
        <dbReference type="EnsemblProtists" id="Phyra78986"/>
    </source>
</evidence>
<evidence type="ECO:0000256" key="6">
    <source>
        <dbReference type="ARBA" id="ARBA00036735"/>
    </source>
</evidence>
<keyword evidence="3" id="KW-0202">Cytokine</keyword>
<dbReference type="Gene3D" id="3.30.429.10">
    <property type="entry name" value="Macrophage Migration Inhibitory Factor"/>
    <property type="match status" value="2"/>
</dbReference>
<evidence type="ECO:0000256" key="2">
    <source>
        <dbReference type="ARBA" id="ARBA00005851"/>
    </source>
</evidence>
<dbReference type="InParanoid" id="H3GQC4"/>
<keyword evidence="5" id="KW-0413">Isomerase</keyword>
<evidence type="ECO:0000256" key="3">
    <source>
        <dbReference type="ARBA" id="ARBA00022514"/>
    </source>
</evidence>
<evidence type="ECO:0000256" key="1">
    <source>
        <dbReference type="ARBA" id="ARBA00004613"/>
    </source>
</evidence>
<keyword evidence="4" id="KW-0964">Secreted</keyword>
<dbReference type="EMBL" id="DS566033">
    <property type="status" value="NOT_ANNOTATED_CDS"/>
    <property type="molecule type" value="Genomic_DNA"/>
</dbReference>
<accession>H3GQC4</accession>
<evidence type="ECO:0000256" key="12">
    <source>
        <dbReference type="ARBA" id="ARBA00042730"/>
    </source>
</evidence>
<evidence type="ECO:0000256" key="5">
    <source>
        <dbReference type="ARBA" id="ARBA00023235"/>
    </source>
</evidence>
<comment type="catalytic activity">
    <reaction evidence="6">
        <text>3-phenylpyruvate = enol-phenylpyruvate</text>
        <dbReference type="Rhea" id="RHEA:17097"/>
        <dbReference type="ChEBI" id="CHEBI:16815"/>
        <dbReference type="ChEBI" id="CHEBI:18005"/>
        <dbReference type="EC" id="5.3.2.1"/>
    </reaction>
</comment>
<organism evidence="13 14">
    <name type="scientific">Phytophthora ramorum</name>
    <name type="common">Sudden oak death agent</name>
    <dbReference type="NCBI Taxonomy" id="164328"/>
    <lineage>
        <taxon>Eukaryota</taxon>
        <taxon>Sar</taxon>
        <taxon>Stramenopiles</taxon>
        <taxon>Oomycota</taxon>
        <taxon>Peronosporomycetes</taxon>
        <taxon>Peronosporales</taxon>
        <taxon>Peronosporaceae</taxon>
        <taxon>Phytophthora</taxon>
    </lineage>
</organism>
<dbReference type="EnsemblProtists" id="Phyra78986">
    <property type="protein sequence ID" value="Phyra78986"/>
    <property type="gene ID" value="Phyra78986"/>
</dbReference>
<dbReference type="GO" id="GO:0005615">
    <property type="term" value="C:extracellular space"/>
    <property type="evidence" value="ECO:0000318"/>
    <property type="project" value="GO_Central"/>
</dbReference>
<evidence type="ECO:0000313" key="14">
    <source>
        <dbReference type="Proteomes" id="UP000005238"/>
    </source>
</evidence>
<name>H3GQC4_PHYRM</name>
<dbReference type="VEuPathDB" id="FungiDB:KRP22_4395"/>
<dbReference type="VEuPathDB" id="FungiDB:KRP23_14554"/>
<sequence>MPNVQVTSNVSSDGVDKLKVMAAISKGVATALDKSEQVVMVHLNLDTPMLFQATDAPCAMIHLRSIGKVDAQHNPTTASILTQTVSQELDIPADRIFMNIDDVQRSNWAKGGVLIPEPKQVEMPFVHVTSNVPKDNVDVPASLRALSKALSAALDKPEAYLMVQLDLGTPMLFQASDAPCAFIHIRSIGRIDSELNPKTATSLTTTAAEALKLPADRVFLNLDDVDAANWAMAGNTFG</sequence>
<dbReference type="eggNOG" id="KOG1759">
    <property type="taxonomic scope" value="Eukaryota"/>
</dbReference>
<dbReference type="GO" id="GO:0005125">
    <property type="term" value="F:cytokine activity"/>
    <property type="evidence" value="ECO:0007669"/>
    <property type="project" value="UniProtKB-KW"/>
</dbReference>
<reference evidence="13" key="2">
    <citation type="submission" date="2015-06" db="UniProtKB">
        <authorList>
            <consortium name="EnsemblProtists"/>
        </authorList>
    </citation>
    <scope>IDENTIFICATION</scope>
    <source>
        <strain evidence="13">Pr102</strain>
    </source>
</reference>
<protein>
    <recommendedName>
        <fullName evidence="12">L-dopachrome isomerase</fullName>
        <ecNumber evidence="9">5.3.2.1</ecNumber>
        <ecNumber evidence="8">5.3.3.12</ecNumber>
    </recommendedName>
    <alternativeName>
        <fullName evidence="10">L-dopachrome tautomerase</fullName>
    </alternativeName>
    <alternativeName>
        <fullName evidence="11">Phenylpyruvate tautomerase</fullName>
    </alternativeName>
</protein>
<keyword evidence="14" id="KW-1185">Reference proteome</keyword>
<comment type="subcellular location">
    <subcellularLocation>
        <location evidence="1">Secreted</location>
    </subcellularLocation>
</comment>
<dbReference type="AlphaFoldDB" id="H3GQC4"/>
<dbReference type="Proteomes" id="UP000005238">
    <property type="component" value="Unassembled WGS sequence"/>
</dbReference>
<dbReference type="EC" id="5.3.3.12" evidence="8"/>
<dbReference type="VEuPathDB" id="FungiDB:KRP22_4396"/>
<evidence type="ECO:0000256" key="9">
    <source>
        <dbReference type="ARBA" id="ARBA00039086"/>
    </source>
</evidence>
<evidence type="ECO:0000256" key="4">
    <source>
        <dbReference type="ARBA" id="ARBA00022525"/>
    </source>
</evidence>
<reference evidence="14" key="1">
    <citation type="journal article" date="2006" name="Science">
        <title>Phytophthora genome sequences uncover evolutionary origins and mechanisms of pathogenesis.</title>
        <authorList>
            <person name="Tyler B.M."/>
            <person name="Tripathy S."/>
            <person name="Zhang X."/>
            <person name="Dehal P."/>
            <person name="Jiang R.H."/>
            <person name="Aerts A."/>
            <person name="Arredondo F.D."/>
            <person name="Baxter L."/>
            <person name="Bensasson D."/>
            <person name="Beynon J.L."/>
            <person name="Chapman J."/>
            <person name="Damasceno C.M."/>
            <person name="Dorrance A.E."/>
            <person name="Dou D."/>
            <person name="Dickerman A.W."/>
            <person name="Dubchak I.L."/>
            <person name="Garbelotto M."/>
            <person name="Gijzen M."/>
            <person name="Gordon S.G."/>
            <person name="Govers F."/>
            <person name="Grunwald N.J."/>
            <person name="Huang W."/>
            <person name="Ivors K.L."/>
            <person name="Jones R.W."/>
            <person name="Kamoun S."/>
            <person name="Krampis K."/>
            <person name="Lamour K.H."/>
            <person name="Lee M.K."/>
            <person name="McDonald W.H."/>
            <person name="Medina M."/>
            <person name="Meijer H.J."/>
            <person name="Nordberg E.K."/>
            <person name="Maclean D.J."/>
            <person name="Ospina-Giraldo M.D."/>
            <person name="Morris P.F."/>
            <person name="Phuntumart V."/>
            <person name="Putnam N.H."/>
            <person name="Rash S."/>
            <person name="Rose J.K."/>
            <person name="Sakihama Y."/>
            <person name="Salamov A.A."/>
            <person name="Savidor A."/>
            <person name="Scheuring C.F."/>
            <person name="Smith B.M."/>
            <person name="Sobral B.W."/>
            <person name="Terry A."/>
            <person name="Torto-Alalibo T.A."/>
            <person name="Win J."/>
            <person name="Xu Z."/>
            <person name="Zhang H."/>
            <person name="Grigoriev I.V."/>
            <person name="Rokhsar D.S."/>
            <person name="Boore J.L."/>
        </authorList>
    </citation>
    <scope>NUCLEOTIDE SEQUENCE [LARGE SCALE GENOMIC DNA]</scope>
    <source>
        <strain evidence="14">Pr102</strain>
    </source>
</reference>